<dbReference type="RefSeq" id="WP_344326693.1">
    <property type="nucleotide sequence ID" value="NZ_BAAASZ010000031.1"/>
</dbReference>
<evidence type="ECO:0000313" key="2">
    <source>
        <dbReference type="Proteomes" id="UP001501638"/>
    </source>
</evidence>
<comment type="caution">
    <text evidence="1">The sequence shown here is derived from an EMBL/GenBank/DDBJ whole genome shotgun (WGS) entry which is preliminary data.</text>
</comment>
<sequence>MKRTYPNQADEGLRRVLLADAVNADLLHHLLTIGAEDLRNHQPSREFNEGDRIVLAHYLADGDRGQERQLLAHMPQLDRVTTRGEYSLILADAAREL</sequence>
<organism evidence="1 2">
    <name type="scientific">Streptomyces macrosporus</name>
    <dbReference type="NCBI Taxonomy" id="44032"/>
    <lineage>
        <taxon>Bacteria</taxon>
        <taxon>Bacillati</taxon>
        <taxon>Actinomycetota</taxon>
        <taxon>Actinomycetes</taxon>
        <taxon>Kitasatosporales</taxon>
        <taxon>Streptomycetaceae</taxon>
        <taxon>Streptomyces</taxon>
    </lineage>
</organism>
<gene>
    <name evidence="1" type="ORF">GCM10010405_46430</name>
</gene>
<proteinExistence type="predicted"/>
<reference evidence="2" key="1">
    <citation type="journal article" date="2019" name="Int. J. Syst. Evol. Microbiol.">
        <title>The Global Catalogue of Microorganisms (GCM) 10K type strain sequencing project: providing services to taxonomists for standard genome sequencing and annotation.</title>
        <authorList>
            <consortium name="The Broad Institute Genomics Platform"/>
            <consortium name="The Broad Institute Genome Sequencing Center for Infectious Disease"/>
            <person name="Wu L."/>
            <person name="Ma J."/>
        </authorList>
    </citation>
    <scope>NUCLEOTIDE SEQUENCE [LARGE SCALE GENOMIC DNA]</scope>
    <source>
        <strain evidence="2">JCM 6305</strain>
    </source>
</reference>
<accession>A0ABP5XIN5</accession>
<protein>
    <submittedName>
        <fullName evidence="1">Uncharacterized protein</fullName>
    </submittedName>
</protein>
<dbReference type="Proteomes" id="UP001501638">
    <property type="component" value="Unassembled WGS sequence"/>
</dbReference>
<name>A0ABP5XIN5_9ACTN</name>
<keyword evidence="2" id="KW-1185">Reference proteome</keyword>
<dbReference type="EMBL" id="BAAASZ010000031">
    <property type="protein sequence ID" value="GAA2457088.1"/>
    <property type="molecule type" value="Genomic_DNA"/>
</dbReference>
<evidence type="ECO:0000313" key="1">
    <source>
        <dbReference type="EMBL" id="GAA2457088.1"/>
    </source>
</evidence>